<feature type="compositionally biased region" description="Polar residues" evidence="1">
    <location>
        <begin position="512"/>
        <end position="538"/>
    </location>
</feature>
<evidence type="ECO:0000313" key="2">
    <source>
        <dbReference type="EMBL" id="KAJ9608247.1"/>
    </source>
</evidence>
<dbReference type="Proteomes" id="UP001172673">
    <property type="component" value="Unassembled WGS sequence"/>
</dbReference>
<feature type="compositionally biased region" description="Polar residues" evidence="1">
    <location>
        <begin position="134"/>
        <end position="168"/>
    </location>
</feature>
<feature type="region of interest" description="Disordered" evidence="1">
    <location>
        <begin position="403"/>
        <end position="428"/>
    </location>
</feature>
<feature type="compositionally biased region" description="Polar residues" evidence="1">
    <location>
        <begin position="178"/>
        <end position="201"/>
    </location>
</feature>
<feature type="compositionally biased region" description="Low complexity" evidence="1">
    <location>
        <begin position="569"/>
        <end position="580"/>
    </location>
</feature>
<protein>
    <submittedName>
        <fullName evidence="2">Uncharacterized protein</fullName>
    </submittedName>
</protein>
<evidence type="ECO:0000313" key="3">
    <source>
        <dbReference type="Proteomes" id="UP001172673"/>
    </source>
</evidence>
<reference evidence="2" key="1">
    <citation type="submission" date="2022-10" db="EMBL/GenBank/DDBJ databases">
        <title>Culturing micro-colonial fungi from biological soil crusts in the Mojave desert and describing Neophaeococcomyces mojavensis, and introducing the new genera and species Taxawa tesnikishii.</title>
        <authorList>
            <person name="Kurbessoian T."/>
            <person name="Stajich J.E."/>
        </authorList>
    </citation>
    <scope>NUCLEOTIDE SEQUENCE</scope>
    <source>
        <strain evidence="2">TK_41</strain>
    </source>
</reference>
<feature type="region of interest" description="Disordered" evidence="1">
    <location>
        <begin position="699"/>
        <end position="752"/>
    </location>
</feature>
<dbReference type="AlphaFoldDB" id="A0AA39CHC1"/>
<sequence length="840" mass="89522">MQLRKSITIPARLEDEEPVTPNNRNGTKPAHAGLMKATLIPFNPDNPPAAFPSLPLMSKAAPAADIAEADDVATGDSETLSSLPKQTSLVGVSSEDEEEEPSHDETSQIDPTDEQDSVEQDETPESATEREVLSLTSILTAKSPTSATQTGNNDGNALEQDASQQHGDTANVGARATVSLNQATTTPTTVNPIAPTTSQGAGQDETITDGSARAGTSQTQAIASSTAIAPPFVASVNWRDLPLSMQYRIFQTMYACDPSGNHVVRILGLTELETAQIWQAVRVRAMHPASLDDIRRYCLSISTPIPGVQPLVTSPTGGIEQQWSIDRDIYAGYLNYMVFVCNYDCASRPQVRLAEAFLAERRLPRGIIGTWAPDPAAVPGSGDLILVPDREAAQTSQTIARVDAARGSAVPSRAGTGPRLPLASSSSSAQELYFPGSNVCIVESSSARRADRDREFHPALSRQIPRNGPPRPARVAQLTRSTQPARRHPLATVSTPDDPPTPPRTGQGARQDGSSLGSATTHRPITRSTGNIPTQAAPASTLEAGNMPMQLTSSEPLDSDDARNALKDTTTTSSTQTASNTDEKARPEDLPLTSNPSSGSHRLVLKIYRQDGLAQLFRKAPSTTPDLSNQTEATTSVAASSGIDNAAENVPLKRKASRSDIRPDASKTPRLPEGSAPTTPPRGVVPYDVDNIERLHSEAKRAAAADDSMDVPDEPSTPTHSINVVPTGKASEDPVTTSAQAGATEAGFPPSPTFSTITEFEDLPEYQALLEPVKHRLRVKTPASSIVSADCPSKKKPQTLRLIVSERSYPAKKMTRARKAQEQRELEEALVARAAGIKKK</sequence>
<accession>A0AA39CHC1</accession>
<organism evidence="2 3">
    <name type="scientific">Cladophialophora chaetospira</name>
    <dbReference type="NCBI Taxonomy" id="386627"/>
    <lineage>
        <taxon>Eukaryota</taxon>
        <taxon>Fungi</taxon>
        <taxon>Dikarya</taxon>
        <taxon>Ascomycota</taxon>
        <taxon>Pezizomycotina</taxon>
        <taxon>Eurotiomycetes</taxon>
        <taxon>Chaetothyriomycetidae</taxon>
        <taxon>Chaetothyriales</taxon>
        <taxon>Herpotrichiellaceae</taxon>
        <taxon>Cladophialophora</taxon>
    </lineage>
</organism>
<proteinExistence type="predicted"/>
<feature type="region of interest" description="Disordered" evidence="1">
    <location>
        <begin position="445"/>
        <end position="601"/>
    </location>
</feature>
<feature type="region of interest" description="Disordered" evidence="1">
    <location>
        <begin position="621"/>
        <end position="686"/>
    </location>
</feature>
<name>A0AA39CHC1_9EURO</name>
<evidence type="ECO:0000256" key="1">
    <source>
        <dbReference type="SAM" id="MobiDB-lite"/>
    </source>
</evidence>
<gene>
    <name evidence="2" type="ORF">H2200_007235</name>
</gene>
<keyword evidence="3" id="KW-1185">Reference proteome</keyword>
<feature type="compositionally biased region" description="Polar residues" evidence="1">
    <location>
        <begin position="76"/>
        <end position="91"/>
    </location>
</feature>
<feature type="region of interest" description="Disordered" evidence="1">
    <location>
        <begin position="67"/>
        <end position="218"/>
    </location>
</feature>
<feature type="compositionally biased region" description="Basic and acidic residues" evidence="1">
    <location>
        <begin position="657"/>
        <end position="667"/>
    </location>
</feature>
<feature type="compositionally biased region" description="Polar residues" evidence="1">
    <location>
        <begin position="621"/>
        <end position="643"/>
    </location>
</feature>
<feature type="region of interest" description="Disordered" evidence="1">
    <location>
        <begin position="1"/>
        <end position="32"/>
    </location>
</feature>
<feature type="compositionally biased region" description="Acidic residues" evidence="1">
    <location>
        <begin position="111"/>
        <end position="124"/>
    </location>
</feature>
<dbReference type="EMBL" id="JAPDRK010000010">
    <property type="protein sequence ID" value="KAJ9608247.1"/>
    <property type="molecule type" value="Genomic_DNA"/>
</dbReference>
<feature type="compositionally biased region" description="Basic and acidic residues" evidence="1">
    <location>
        <begin position="446"/>
        <end position="457"/>
    </location>
</feature>
<comment type="caution">
    <text evidence="2">The sequence shown here is derived from an EMBL/GenBank/DDBJ whole genome shotgun (WGS) entry which is preliminary data.</text>
</comment>